<evidence type="ECO:0000313" key="2">
    <source>
        <dbReference type="EMBL" id="KAF5336174.1"/>
    </source>
</evidence>
<dbReference type="AlphaFoldDB" id="A0A8H5C7K5"/>
<feature type="compositionally biased region" description="Low complexity" evidence="1">
    <location>
        <begin position="78"/>
        <end position="90"/>
    </location>
</feature>
<evidence type="ECO:0000313" key="3">
    <source>
        <dbReference type="Proteomes" id="UP000541558"/>
    </source>
</evidence>
<dbReference type="Proteomes" id="UP000541558">
    <property type="component" value="Unassembled WGS sequence"/>
</dbReference>
<accession>A0A8H5C7K5</accession>
<feature type="region of interest" description="Disordered" evidence="1">
    <location>
        <begin position="1"/>
        <end position="152"/>
    </location>
</feature>
<comment type="caution">
    <text evidence="2">The sequence shown here is derived from an EMBL/GenBank/DDBJ whole genome shotgun (WGS) entry which is preliminary data.</text>
</comment>
<organism evidence="2 3">
    <name type="scientific">Ephemerocybe angulata</name>
    <dbReference type="NCBI Taxonomy" id="980116"/>
    <lineage>
        <taxon>Eukaryota</taxon>
        <taxon>Fungi</taxon>
        <taxon>Dikarya</taxon>
        <taxon>Basidiomycota</taxon>
        <taxon>Agaricomycotina</taxon>
        <taxon>Agaricomycetes</taxon>
        <taxon>Agaricomycetidae</taxon>
        <taxon>Agaricales</taxon>
        <taxon>Agaricineae</taxon>
        <taxon>Psathyrellaceae</taxon>
        <taxon>Ephemerocybe</taxon>
    </lineage>
</organism>
<keyword evidence="3" id="KW-1185">Reference proteome</keyword>
<gene>
    <name evidence="2" type="ORF">D9611_006186</name>
</gene>
<name>A0A8H5C7K5_9AGAR</name>
<proteinExistence type="predicted"/>
<dbReference type="EMBL" id="JAACJK010000059">
    <property type="protein sequence ID" value="KAF5336174.1"/>
    <property type="molecule type" value="Genomic_DNA"/>
</dbReference>
<feature type="compositionally biased region" description="Low complexity" evidence="1">
    <location>
        <begin position="1"/>
        <end position="21"/>
    </location>
</feature>
<sequence>MPRSSSVSSSGSSTPSPSSSPKLLGSFDPFAVHPFTNYSGPSKSKHTSGHSNHVLPHPSALSLDGPAPSVGPHSSTGYPAYPSASSHSYYNPNGNLHQPSPVPAGYQCQASQTHQHGGAHGHAGPKPIFVPFRQETSSPDLSDVLRRKRMGL</sequence>
<protein>
    <submittedName>
        <fullName evidence="2">Uncharacterized protein</fullName>
    </submittedName>
</protein>
<evidence type="ECO:0000256" key="1">
    <source>
        <dbReference type="SAM" id="MobiDB-lite"/>
    </source>
</evidence>
<dbReference type="OrthoDB" id="191192at2759"/>
<reference evidence="2 3" key="1">
    <citation type="journal article" date="2020" name="ISME J.">
        <title>Uncovering the hidden diversity of litter-decomposition mechanisms in mushroom-forming fungi.</title>
        <authorList>
            <person name="Floudas D."/>
            <person name="Bentzer J."/>
            <person name="Ahren D."/>
            <person name="Johansson T."/>
            <person name="Persson P."/>
            <person name="Tunlid A."/>
        </authorList>
    </citation>
    <scope>NUCLEOTIDE SEQUENCE [LARGE SCALE GENOMIC DNA]</scope>
    <source>
        <strain evidence="2 3">CBS 175.51</strain>
    </source>
</reference>